<feature type="domain" description="PDZ" evidence="3">
    <location>
        <begin position="12"/>
        <end position="94"/>
    </location>
</feature>
<dbReference type="InterPro" id="IPR001478">
    <property type="entry name" value="PDZ"/>
</dbReference>
<keyword evidence="5" id="KW-1185">Reference proteome</keyword>
<proteinExistence type="predicted"/>
<dbReference type="PROSITE" id="PS50106">
    <property type="entry name" value="PDZ"/>
    <property type="match status" value="1"/>
</dbReference>
<dbReference type="CDD" id="cd06768">
    <property type="entry name" value="PDZ_NHERF-like"/>
    <property type="match status" value="1"/>
</dbReference>
<evidence type="ECO:0000259" key="3">
    <source>
        <dbReference type="PROSITE" id="PS50106"/>
    </source>
</evidence>
<dbReference type="GO" id="GO:0016324">
    <property type="term" value="C:apical plasma membrane"/>
    <property type="evidence" value="ECO:0007669"/>
    <property type="project" value="TreeGrafter"/>
</dbReference>
<feature type="compositionally biased region" description="Low complexity" evidence="2">
    <location>
        <begin position="232"/>
        <end position="255"/>
    </location>
</feature>
<evidence type="ECO:0000256" key="2">
    <source>
        <dbReference type="SAM" id="MobiDB-lite"/>
    </source>
</evidence>
<dbReference type="InterPro" id="IPR036034">
    <property type="entry name" value="PDZ_sf"/>
</dbReference>
<feature type="compositionally biased region" description="Polar residues" evidence="2">
    <location>
        <begin position="181"/>
        <end position="191"/>
    </location>
</feature>
<keyword evidence="1" id="KW-0677">Repeat</keyword>
<dbReference type="Gene3D" id="2.30.42.10">
    <property type="match status" value="1"/>
</dbReference>
<comment type="caution">
    <text evidence="4">The sequence shown here is derived from an EMBL/GenBank/DDBJ whole genome shotgun (WGS) entry which is preliminary data.</text>
</comment>
<dbReference type="EMBL" id="NIVC01004109">
    <property type="protein sequence ID" value="PAA48596.1"/>
    <property type="molecule type" value="Genomic_DNA"/>
</dbReference>
<feature type="region of interest" description="Disordered" evidence="2">
    <location>
        <begin position="133"/>
        <end position="303"/>
    </location>
</feature>
<protein>
    <recommendedName>
        <fullName evidence="3">PDZ domain-containing protein</fullName>
    </recommendedName>
</protein>
<feature type="compositionally biased region" description="Low complexity" evidence="2">
    <location>
        <begin position="192"/>
        <end position="212"/>
    </location>
</feature>
<feature type="compositionally biased region" description="Polar residues" evidence="2">
    <location>
        <begin position="294"/>
        <end position="303"/>
    </location>
</feature>
<reference evidence="4 5" key="1">
    <citation type="submission" date="2017-06" db="EMBL/GenBank/DDBJ databases">
        <title>A platform for efficient transgenesis in Macrostomum lignano, a flatworm model organism for stem cell research.</title>
        <authorList>
            <person name="Berezikov E."/>
        </authorList>
    </citation>
    <scope>NUCLEOTIDE SEQUENCE [LARGE SCALE GENOMIC DNA]</scope>
    <source>
        <strain evidence="4">DV1</strain>
        <tissue evidence="4">Whole organism</tissue>
    </source>
</reference>
<dbReference type="GO" id="GO:0043495">
    <property type="term" value="F:protein-membrane adaptor activity"/>
    <property type="evidence" value="ECO:0007669"/>
    <property type="project" value="TreeGrafter"/>
</dbReference>
<sequence>MSIPSDLPQPRLCNLKKWPTYAGYGFNLHAEKGKPGQYIGKVDPNSPAETGGLGQKFFLIEVNGVNVEDLSHQKVVERIKETPNKVTMLVAPSETYKYCKEHKIVITINTPNVEIYTTPDEEPGASETIQKESGAVEQLTPPPSQPPPEEAQSPSPVPDHDEADYSVPDHDEADYAVPDYSTRQPVFSEQLSAVSSQTASPAPSPQQQRRSSPTPPAPVAAEAPSPTPPAPVAEAPSPTRRAPVAKAAAPAAAAQNGGGGKGSDPVGNISLEEMRAKIGQNKRTQVKMKPGTFSEKSNMFQSL</sequence>
<dbReference type="SUPFAM" id="SSF50156">
    <property type="entry name" value="PDZ domain-like"/>
    <property type="match status" value="1"/>
</dbReference>
<feature type="compositionally biased region" description="Pro residues" evidence="2">
    <location>
        <begin position="140"/>
        <end position="149"/>
    </location>
</feature>
<dbReference type="STRING" id="282301.A0A267DHF9"/>
<accession>A0A267DHF9</accession>
<dbReference type="Proteomes" id="UP000215902">
    <property type="component" value="Unassembled WGS sequence"/>
</dbReference>
<organism evidence="4 5">
    <name type="scientific">Macrostomum lignano</name>
    <dbReference type="NCBI Taxonomy" id="282301"/>
    <lineage>
        <taxon>Eukaryota</taxon>
        <taxon>Metazoa</taxon>
        <taxon>Spiralia</taxon>
        <taxon>Lophotrochozoa</taxon>
        <taxon>Platyhelminthes</taxon>
        <taxon>Rhabditophora</taxon>
        <taxon>Macrostomorpha</taxon>
        <taxon>Macrostomida</taxon>
        <taxon>Macrostomidae</taxon>
        <taxon>Macrostomum</taxon>
    </lineage>
</organism>
<evidence type="ECO:0000313" key="4">
    <source>
        <dbReference type="EMBL" id="PAA48596.1"/>
    </source>
</evidence>
<evidence type="ECO:0000256" key="1">
    <source>
        <dbReference type="ARBA" id="ARBA00022737"/>
    </source>
</evidence>
<name>A0A267DHF9_9PLAT</name>
<dbReference type="InterPro" id="IPR051067">
    <property type="entry name" value="NHER"/>
</dbReference>
<evidence type="ECO:0000313" key="5">
    <source>
        <dbReference type="Proteomes" id="UP000215902"/>
    </source>
</evidence>
<dbReference type="Pfam" id="PF00595">
    <property type="entry name" value="PDZ"/>
    <property type="match status" value="1"/>
</dbReference>
<dbReference type="SMART" id="SM00228">
    <property type="entry name" value="PDZ"/>
    <property type="match status" value="1"/>
</dbReference>
<dbReference type="PANTHER" id="PTHR14191:SF28">
    <property type="entry name" value="GH04176P-RELATED"/>
    <property type="match status" value="1"/>
</dbReference>
<dbReference type="PANTHER" id="PTHR14191">
    <property type="entry name" value="PDZ DOMAIN CONTAINING PROTEIN"/>
    <property type="match status" value="1"/>
</dbReference>
<gene>
    <name evidence="4" type="ORF">BOX15_Mlig006562g2</name>
</gene>
<dbReference type="AlphaFoldDB" id="A0A267DHF9"/>
<dbReference type="GO" id="GO:0072659">
    <property type="term" value="P:protein localization to plasma membrane"/>
    <property type="evidence" value="ECO:0007669"/>
    <property type="project" value="TreeGrafter"/>
</dbReference>
<dbReference type="OrthoDB" id="445896at2759"/>